<evidence type="ECO:0000256" key="1">
    <source>
        <dbReference type="SAM" id="MobiDB-lite"/>
    </source>
</evidence>
<sequence>MGTQTKEEEGKTAQTNEAKEEEMANRDIAGIAVACWACTGTHGCVDILRVHDVKKTSLALAVMDQFIVGQNQQKGNFTVDLNTFFPLSSLERGRP</sequence>
<gene>
    <name evidence="2" type="ORF">EMWEY_00056970</name>
</gene>
<evidence type="ECO:0000313" key="2">
    <source>
        <dbReference type="EMBL" id="CDJ59346.1"/>
    </source>
</evidence>
<name>U6M5N9_EIMMA</name>
<protein>
    <submittedName>
        <fullName evidence="2">Uncharacterized protein</fullName>
    </submittedName>
</protein>
<dbReference type="InterPro" id="IPR011005">
    <property type="entry name" value="Dihydropteroate_synth-like_sf"/>
</dbReference>
<keyword evidence="3" id="KW-1185">Reference proteome</keyword>
<dbReference type="GeneID" id="25339683"/>
<organism evidence="2 3">
    <name type="scientific">Eimeria maxima</name>
    <name type="common">Coccidian parasite</name>
    <dbReference type="NCBI Taxonomy" id="5804"/>
    <lineage>
        <taxon>Eukaryota</taxon>
        <taxon>Sar</taxon>
        <taxon>Alveolata</taxon>
        <taxon>Apicomplexa</taxon>
        <taxon>Conoidasida</taxon>
        <taxon>Coccidia</taxon>
        <taxon>Eucoccidiorida</taxon>
        <taxon>Eimeriorina</taxon>
        <taxon>Eimeriidae</taxon>
        <taxon>Eimeria</taxon>
    </lineage>
</organism>
<dbReference type="VEuPathDB" id="ToxoDB:EMWEY_00056970"/>
<dbReference type="RefSeq" id="XP_013335994.1">
    <property type="nucleotide sequence ID" value="XM_013480540.1"/>
</dbReference>
<dbReference type="EMBL" id="HG720314">
    <property type="protein sequence ID" value="CDJ59346.1"/>
    <property type="molecule type" value="Genomic_DNA"/>
</dbReference>
<reference evidence="2" key="1">
    <citation type="submission" date="2013-10" db="EMBL/GenBank/DDBJ databases">
        <title>Genomic analysis of the causative agents of coccidiosis in chickens.</title>
        <authorList>
            <person name="Reid A.J."/>
            <person name="Blake D."/>
            <person name="Billington K."/>
            <person name="Browne H."/>
            <person name="Dunn M."/>
            <person name="Hung S."/>
            <person name="Kawahara F."/>
            <person name="Miranda-Saavedra D."/>
            <person name="Mourier T."/>
            <person name="Nagra H."/>
            <person name="Otto T.D."/>
            <person name="Rawlings N."/>
            <person name="Sanchez A."/>
            <person name="Sanders M."/>
            <person name="Subramaniam C."/>
            <person name="Tay Y."/>
            <person name="Dear P."/>
            <person name="Doerig C."/>
            <person name="Gruber A."/>
            <person name="Parkinson J."/>
            <person name="Shirley M."/>
            <person name="Wan K.L."/>
            <person name="Berriman M."/>
            <person name="Tomley F."/>
            <person name="Pain A."/>
        </authorList>
    </citation>
    <scope>NUCLEOTIDE SEQUENCE [LARGE SCALE GENOMIC DNA]</scope>
    <source>
        <strain evidence="2">Weybridge</strain>
    </source>
</reference>
<reference evidence="2" key="2">
    <citation type="submission" date="2013-10" db="EMBL/GenBank/DDBJ databases">
        <authorList>
            <person name="Aslett M."/>
        </authorList>
    </citation>
    <scope>NUCLEOTIDE SEQUENCE [LARGE SCALE GENOMIC DNA]</scope>
    <source>
        <strain evidence="2">Weybridge</strain>
    </source>
</reference>
<dbReference type="AlphaFoldDB" id="U6M5N9"/>
<accession>U6M5N9</accession>
<dbReference type="Gene3D" id="3.20.20.20">
    <property type="entry name" value="Dihydropteroate synthase-like"/>
    <property type="match status" value="1"/>
</dbReference>
<dbReference type="Proteomes" id="UP000030763">
    <property type="component" value="Unassembled WGS sequence"/>
</dbReference>
<evidence type="ECO:0000313" key="3">
    <source>
        <dbReference type="Proteomes" id="UP000030763"/>
    </source>
</evidence>
<proteinExistence type="predicted"/>
<feature type="region of interest" description="Disordered" evidence="1">
    <location>
        <begin position="1"/>
        <end position="23"/>
    </location>
</feature>